<dbReference type="InterPro" id="IPR013766">
    <property type="entry name" value="Thioredoxin_domain"/>
</dbReference>
<dbReference type="GO" id="GO:0005737">
    <property type="term" value="C:cytoplasm"/>
    <property type="evidence" value="ECO:0007669"/>
    <property type="project" value="TreeGrafter"/>
</dbReference>
<evidence type="ECO:0000313" key="2">
    <source>
        <dbReference type="EMBL" id="EHY32356.1"/>
    </source>
</evidence>
<dbReference type="PANTHER" id="PTHR45663">
    <property type="entry name" value="GEO12009P1"/>
    <property type="match status" value="1"/>
</dbReference>
<dbReference type="Proteomes" id="UP000004956">
    <property type="component" value="Unassembled WGS sequence"/>
</dbReference>
<comment type="caution">
    <text evidence="2">The sequence shown here is derived from an EMBL/GenBank/DDBJ whole genome shotgun (WGS) entry which is preliminary data.</text>
</comment>
<protein>
    <submittedName>
        <fullName evidence="2">Thioredoxin</fullName>
    </submittedName>
</protein>
<organism evidence="2 3">
    <name type="scientific">Sutterella parvirubra YIT 11816</name>
    <dbReference type="NCBI Taxonomy" id="762967"/>
    <lineage>
        <taxon>Bacteria</taxon>
        <taxon>Pseudomonadati</taxon>
        <taxon>Pseudomonadota</taxon>
        <taxon>Betaproteobacteria</taxon>
        <taxon>Burkholderiales</taxon>
        <taxon>Sutterellaceae</taxon>
        <taxon>Sutterella</taxon>
    </lineage>
</organism>
<dbReference type="PATRIC" id="fig|762967.3.peg.238"/>
<dbReference type="AlphaFoldDB" id="H3KC32"/>
<evidence type="ECO:0000313" key="3">
    <source>
        <dbReference type="Proteomes" id="UP000004956"/>
    </source>
</evidence>
<dbReference type="STRING" id="762967.HMPREF9440_00282"/>
<dbReference type="RefSeq" id="WP_008540706.1">
    <property type="nucleotide sequence ID" value="NZ_JH604866.1"/>
</dbReference>
<dbReference type="InterPro" id="IPR036249">
    <property type="entry name" value="Thioredoxin-like_sf"/>
</dbReference>
<feature type="domain" description="Thioredoxin" evidence="1">
    <location>
        <begin position="1"/>
        <end position="109"/>
    </location>
</feature>
<dbReference type="SUPFAM" id="SSF52833">
    <property type="entry name" value="Thioredoxin-like"/>
    <property type="match status" value="1"/>
</dbReference>
<dbReference type="EMBL" id="AFBQ01000034">
    <property type="protein sequence ID" value="EHY32356.1"/>
    <property type="molecule type" value="Genomic_DNA"/>
</dbReference>
<keyword evidence="3" id="KW-1185">Reference proteome</keyword>
<sequence>MQNIILVDSNNFDEVVLRNEKPVVFAIGAEWCADCRRAAPFYMAFAKEYDGRMVFTTADAEKSPELKERLDVRRIPTMIIFKNGVAMEERLVEVKTPGELKAFIEKGLAS</sequence>
<name>H3KC32_9BURK</name>
<reference evidence="2 3" key="1">
    <citation type="submission" date="2011-11" db="EMBL/GenBank/DDBJ databases">
        <authorList>
            <person name="Weinstock G."/>
            <person name="Sodergren E."/>
            <person name="Clifton S."/>
            <person name="Fulton L."/>
            <person name="Fulton B."/>
            <person name="Courtney L."/>
            <person name="Fronick C."/>
            <person name="Harrison M."/>
            <person name="Strong C."/>
            <person name="Farmer C."/>
            <person name="Delahaunty K."/>
            <person name="Markovic C."/>
            <person name="Hall O."/>
            <person name="Minx P."/>
            <person name="Tomlinson C."/>
            <person name="Mitreva M."/>
            <person name="Hou S."/>
            <person name="Chen J."/>
            <person name="Wollam A."/>
            <person name="Pepin K.H."/>
            <person name="Johnson M."/>
            <person name="Bhonagiri V."/>
            <person name="Zhang X."/>
            <person name="Suruliraj S."/>
            <person name="Warren W."/>
            <person name="Chinwalla A."/>
            <person name="Mardis E.R."/>
            <person name="Wilson R.K."/>
        </authorList>
    </citation>
    <scope>NUCLEOTIDE SEQUENCE [LARGE SCALE GENOMIC DNA]</scope>
    <source>
        <strain evidence="2 3">YIT 11816</strain>
    </source>
</reference>
<dbReference type="HOGENOM" id="CLU_090389_10_2_4"/>
<dbReference type="OrthoDB" id="215495at2"/>
<dbReference type="Pfam" id="PF00085">
    <property type="entry name" value="Thioredoxin"/>
    <property type="match status" value="1"/>
</dbReference>
<evidence type="ECO:0000259" key="1">
    <source>
        <dbReference type="PROSITE" id="PS51352"/>
    </source>
</evidence>
<proteinExistence type="predicted"/>
<gene>
    <name evidence="2" type="ORF">HMPREF9440_00282</name>
</gene>
<dbReference type="PROSITE" id="PS51352">
    <property type="entry name" value="THIOREDOXIN_2"/>
    <property type="match status" value="1"/>
</dbReference>
<dbReference type="CDD" id="cd02947">
    <property type="entry name" value="TRX_family"/>
    <property type="match status" value="1"/>
</dbReference>
<dbReference type="GO" id="GO:0015035">
    <property type="term" value="F:protein-disulfide reductase activity"/>
    <property type="evidence" value="ECO:0007669"/>
    <property type="project" value="TreeGrafter"/>
</dbReference>
<accession>H3KC32</accession>
<dbReference type="PANTHER" id="PTHR45663:SF11">
    <property type="entry name" value="GEO12009P1"/>
    <property type="match status" value="1"/>
</dbReference>
<dbReference type="Gene3D" id="3.40.30.10">
    <property type="entry name" value="Glutaredoxin"/>
    <property type="match status" value="1"/>
</dbReference>